<dbReference type="InterPro" id="IPR011990">
    <property type="entry name" value="TPR-like_helical_dom_sf"/>
</dbReference>
<dbReference type="PANTHER" id="PTHR19959">
    <property type="entry name" value="KINESIN LIGHT CHAIN"/>
    <property type="match status" value="1"/>
</dbReference>
<dbReference type="SUPFAM" id="SSF48452">
    <property type="entry name" value="TPR-like"/>
    <property type="match status" value="1"/>
</dbReference>
<protein>
    <submittedName>
        <fullName evidence="2">CHAT domain-containing protein</fullName>
    </submittedName>
</protein>
<dbReference type="OrthoDB" id="9991317at2759"/>
<keyword evidence="3" id="KW-1185">Reference proteome</keyword>
<dbReference type="InterPro" id="IPR024983">
    <property type="entry name" value="CHAT_dom"/>
</dbReference>
<feature type="domain" description="CHAT" evidence="1">
    <location>
        <begin position="644"/>
        <end position="941"/>
    </location>
</feature>
<dbReference type="Gene3D" id="1.25.40.10">
    <property type="entry name" value="Tetratricopeptide repeat domain"/>
    <property type="match status" value="3"/>
</dbReference>
<dbReference type="PANTHER" id="PTHR19959:SF119">
    <property type="entry name" value="FUNGAL LIPASE-LIKE DOMAIN-CONTAINING PROTEIN"/>
    <property type="match status" value="1"/>
</dbReference>
<dbReference type="AlphaFoldDB" id="A0A8H6H8T7"/>
<accession>A0A8H6H8T7</accession>
<dbReference type="EMBL" id="JACGCI010000176">
    <property type="protein sequence ID" value="KAF6742680.1"/>
    <property type="molecule type" value="Genomic_DNA"/>
</dbReference>
<dbReference type="Proteomes" id="UP000521943">
    <property type="component" value="Unassembled WGS sequence"/>
</dbReference>
<evidence type="ECO:0000259" key="1">
    <source>
        <dbReference type="Pfam" id="PF12770"/>
    </source>
</evidence>
<dbReference type="Pfam" id="PF12770">
    <property type="entry name" value="CHAT"/>
    <property type="match status" value="1"/>
</dbReference>
<sequence length="941" mass="103224">MLQQALDLTPNGNADMPGHLNNLGASLSRRFERTGKLADIADAIAVQQKAVDLTPHGHTDLRRFLNNLAAFLTRRFERTGEVSDIENAISMGQKALDLTPDSHTDLPICLTNLGTSFTRRFQRTGELSDIADSIAVQQKAVDLTPHGHTDLGRFLNNLGGSFRRRYDRTGELSDIADALSVQQEAVDITPHGHTELPTRLGNLGSSFSRRFECTGELSDLADAISAHQKAVNLTPHGHAYLPAWLNNLGHSYQIRFVRTGELSDIANAISAQQKAVDLAPHGHADLPAWLNNLGNSFSCRFERTGELSDIADAIAAQQKAVDLTPHGDADRPGRLTNLGISLYSCFISNHNSGDLEESLSHYKAAAISIVGPPRVKLDAATRWARTLITHFPQSPDIIPSFETALDQVALIAGLEQTVQGRYTQLESISDLPLEAAAAACALERADKALEWLEQGRCLVWTQQNNLRTPLEDLQSHNKDLAQDISNVSKQLENAGSSRGQSNADMSLSEKISLENEARAHLGLAKKWEDLLKTARAIPGFESFLKPLSCSFLMQDVPESAIVVINIDERRCDALALLPGLEEPLHIPLPIFSIKKATDYRTELASQLREHHLRAREEQEMKIQSSGRGAGPVAIGRHGKNPVCRVLRNLWHEVVKPILHGLGFQHMHQSNGQLPPRLWWCPTGPLSFLPLHAAGIYRGSNRESVSEYVVSSYTPTVTAITDRVKNRGSVDVKALGLFLTSQPNVPDTSPIPGTTSEVRAIVKRAEESGVRVMKCEGEELTVDACLTRMQDFSSIHLACHGSQNATEPLRSRFLFHRGSLELGRIIQSDLKNADLAFLSACQTSTGEEKLSDEAVHLTAGMLAAGYRRVIGTMWSIGDKPAQEVAINFYEYLLTPLDGSKDGSFDGALSAFALDHATRKLRLSLDDSEHSLLTWIPFVHFGD</sequence>
<organism evidence="2 3">
    <name type="scientific">Ephemerocybe angulata</name>
    <dbReference type="NCBI Taxonomy" id="980116"/>
    <lineage>
        <taxon>Eukaryota</taxon>
        <taxon>Fungi</taxon>
        <taxon>Dikarya</taxon>
        <taxon>Basidiomycota</taxon>
        <taxon>Agaricomycotina</taxon>
        <taxon>Agaricomycetes</taxon>
        <taxon>Agaricomycetidae</taxon>
        <taxon>Agaricales</taxon>
        <taxon>Agaricineae</taxon>
        <taxon>Psathyrellaceae</taxon>
        <taxon>Ephemerocybe</taxon>
    </lineage>
</organism>
<proteinExistence type="predicted"/>
<reference evidence="2 3" key="1">
    <citation type="submission" date="2020-07" db="EMBL/GenBank/DDBJ databases">
        <title>Comparative genomics of pyrophilous fungi reveals a link between fire events and developmental genes.</title>
        <authorList>
            <consortium name="DOE Joint Genome Institute"/>
            <person name="Steindorff A.S."/>
            <person name="Carver A."/>
            <person name="Calhoun S."/>
            <person name="Stillman K."/>
            <person name="Liu H."/>
            <person name="Lipzen A."/>
            <person name="Pangilinan J."/>
            <person name="Labutti K."/>
            <person name="Bruns T.D."/>
            <person name="Grigoriev I.V."/>
        </authorList>
    </citation>
    <scope>NUCLEOTIDE SEQUENCE [LARGE SCALE GENOMIC DNA]</scope>
    <source>
        <strain evidence="2 3">CBS 144469</strain>
    </source>
</reference>
<gene>
    <name evidence="2" type="ORF">DFP72DRAFT_1104936</name>
</gene>
<comment type="caution">
    <text evidence="2">The sequence shown here is derived from an EMBL/GenBank/DDBJ whole genome shotgun (WGS) entry which is preliminary data.</text>
</comment>
<evidence type="ECO:0000313" key="3">
    <source>
        <dbReference type="Proteomes" id="UP000521943"/>
    </source>
</evidence>
<name>A0A8H6H8T7_9AGAR</name>
<evidence type="ECO:0000313" key="2">
    <source>
        <dbReference type="EMBL" id="KAF6742680.1"/>
    </source>
</evidence>